<gene>
    <name evidence="2" type="ORF">SISSUDRAFT_1051000</name>
</gene>
<sequence>MSFAPPKLPDILDRASAATHRSLLSHLAGNLALYRRRKHFGDAQCPRSASKINAEQDPFEPESVAEATSLLAELQTAEAGSPAKAVVQPNPTLLQRIALPFPLLLDSFSKLFTNTANSDAVEGHPAPSAVTAAQLDSGGNAALPHTFSTAEEPEADHSRSIADRPGRPLPSRLRAVSSSLAGSHLRQGVNFDQGHPQNQWPAVPERKDATGSRTSYPEHVLNVPAPSSSQTPIRAQTNSGAKRALKISPEGLVDSKVKRRRRRRAKRRASFGDTSFSENNGPPSPQHLTSIGVHPSASRSNAELLSKTRDSSAYNPESDWEYGSETDSDVDSERQLGSRSRKHRRK</sequence>
<evidence type="ECO:0000313" key="3">
    <source>
        <dbReference type="Proteomes" id="UP000076798"/>
    </source>
</evidence>
<name>A0A166AVK0_9AGAM</name>
<reference evidence="2 3" key="1">
    <citation type="journal article" date="2016" name="Mol. Biol. Evol.">
        <title>Comparative Genomics of Early-Diverging Mushroom-Forming Fungi Provides Insights into the Origins of Lignocellulose Decay Capabilities.</title>
        <authorList>
            <person name="Nagy L.G."/>
            <person name="Riley R."/>
            <person name="Tritt A."/>
            <person name="Adam C."/>
            <person name="Daum C."/>
            <person name="Floudas D."/>
            <person name="Sun H."/>
            <person name="Yadav J.S."/>
            <person name="Pangilinan J."/>
            <person name="Larsson K.H."/>
            <person name="Matsuura K."/>
            <person name="Barry K."/>
            <person name="Labutti K."/>
            <person name="Kuo R."/>
            <person name="Ohm R.A."/>
            <person name="Bhattacharya S.S."/>
            <person name="Shirouzu T."/>
            <person name="Yoshinaga Y."/>
            <person name="Martin F.M."/>
            <person name="Grigoriev I.V."/>
            <person name="Hibbett D.S."/>
        </authorList>
    </citation>
    <scope>NUCLEOTIDE SEQUENCE [LARGE SCALE GENOMIC DNA]</scope>
    <source>
        <strain evidence="2 3">HHB10207 ss-3</strain>
    </source>
</reference>
<dbReference type="EMBL" id="KV428130">
    <property type="protein sequence ID" value="KZT35722.1"/>
    <property type="molecule type" value="Genomic_DNA"/>
</dbReference>
<evidence type="ECO:0000256" key="1">
    <source>
        <dbReference type="SAM" id="MobiDB-lite"/>
    </source>
</evidence>
<dbReference type="AlphaFoldDB" id="A0A166AVK0"/>
<dbReference type="Proteomes" id="UP000076798">
    <property type="component" value="Unassembled WGS sequence"/>
</dbReference>
<feature type="compositionally biased region" description="Basic residues" evidence="1">
    <location>
        <begin position="257"/>
        <end position="269"/>
    </location>
</feature>
<feature type="compositionally biased region" description="Basic and acidic residues" evidence="1">
    <location>
        <begin position="155"/>
        <end position="166"/>
    </location>
</feature>
<accession>A0A166AVK0</accession>
<evidence type="ECO:0000313" key="2">
    <source>
        <dbReference type="EMBL" id="KZT35722.1"/>
    </source>
</evidence>
<organism evidence="2 3">
    <name type="scientific">Sistotremastrum suecicum HHB10207 ss-3</name>
    <dbReference type="NCBI Taxonomy" id="1314776"/>
    <lineage>
        <taxon>Eukaryota</taxon>
        <taxon>Fungi</taxon>
        <taxon>Dikarya</taxon>
        <taxon>Basidiomycota</taxon>
        <taxon>Agaricomycotina</taxon>
        <taxon>Agaricomycetes</taxon>
        <taxon>Sistotremastrales</taxon>
        <taxon>Sistotremastraceae</taxon>
        <taxon>Sistotremastrum</taxon>
    </lineage>
</organism>
<feature type="region of interest" description="Disordered" evidence="1">
    <location>
        <begin position="138"/>
        <end position="172"/>
    </location>
</feature>
<feature type="compositionally biased region" description="Acidic residues" evidence="1">
    <location>
        <begin position="318"/>
        <end position="330"/>
    </location>
</feature>
<feature type="compositionally biased region" description="Polar residues" evidence="1">
    <location>
        <begin position="272"/>
        <end position="289"/>
    </location>
</feature>
<proteinExistence type="predicted"/>
<feature type="compositionally biased region" description="Polar residues" evidence="1">
    <location>
        <begin position="225"/>
        <end position="240"/>
    </location>
</feature>
<keyword evidence="3" id="KW-1185">Reference proteome</keyword>
<protein>
    <submittedName>
        <fullName evidence="2">Uncharacterized protein</fullName>
    </submittedName>
</protein>
<feature type="region of interest" description="Disordered" evidence="1">
    <location>
        <begin position="187"/>
        <end position="346"/>
    </location>
</feature>